<keyword evidence="2" id="KW-1185">Reference proteome</keyword>
<proteinExistence type="predicted"/>
<organism evidence="1 2">
    <name type="scientific">Kordia aestuariivivens</name>
    <dbReference type="NCBI Taxonomy" id="2759037"/>
    <lineage>
        <taxon>Bacteria</taxon>
        <taxon>Pseudomonadati</taxon>
        <taxon>Bacteroidota</taxon>
        <taxon>Flavobacteriia</taxon>
        <taxon>Flavobacteriales</taxon>
        <taxon>Flavobacteriaceae</taxon>
        <taxon>Kordia</taxon>
    </lineage>
</organism>
<protein>
    <recommendedName>
        <fullName evidence="3">SGNH/GDSL hydrolase family protein</fullName>
    </recommendedName>
</protein>
<dbReference type="RefSeq" id="WP_187562180.1">
    <property type="nucleotide sequence ID" value="NZ_JACGWS010000005.1"/>
</dbReference>
<evidence type="ECO:0000313" key="2">
    <source>
        <dbReference type="Proteomes" id="UP000619238"/>
    </source>
</evidence>
<gene>
    <name evidence="1" type="ORF">H2O64_10660</name>
</gene>
<name>A0ABR7Q997_9FLAO</name>
<comment type="caution">
    <text evidence="1">The sequence shown here is derived from an EMBL/GenBank/DDBJ whole genome shotgun (WGS) entry which is preliminary data.</text>
</comment>
<accession>A0ABR7Q997</accession>
<dbReference type="Proteomes" id="UP000619238">
    <property type="component" value="Unassembled WGS sequence"/>
</dbReference>
<reference evidence="1 2" key="1">
    <citation type="submission" date="2020-07" db="EMBL/GenBank/DDBJ databases">
        <title>Description of Kordia aestuariivivens sp. nov., isolated from a tidal flat.</title>
        <authorList>
            <person name="Park S."/>
            <person name="Yoon J.-H."/>
        </authorList>
    </citation>
    <scope>NUCLEOTIDE SEQUENCE [LARGE SCALE GENOMIC DNA]</scope>
    <source>
        <strain evidence="1 2">YSTF-M3</strain>
    </source>
</reference>
<evidence type="ECO:0008006" key="3">
    <source>
        <dbReference type="Google" id="ProtNLM"/>
    </source>
</evidence>
<dbReference type="EMBL" id="JACGWS010000005">
    <property type="protein sequence ID" value="MBC8755135.1"/>
    <property type="molecule type" value="Genomic_DNA"/>
</dbReference>
<sequence>MKQFLKKITLFGIVFIVVNALIFVSLQRESFGLVTENNRTSFIENQVHTPKIIISGGSNVGYSLDSELLSKNLQQEVYNVSFSISHDYEYVLNYIASSLKKNDTFLYIPEYDQYYINNENTMSDALCVSIYNKPSTFQYLNFQQKINFLTKVPKLNILLLYKNLKHLVSNKTIMLKTDNRGDYVTHLEQSATWKKSAITRYEKYKYDHKLSNQFKNALLKAQKIAESNGAIFYISYPSIAQSQYDERFSKDLKKFYKNSGLKLIGQPETYIFSDDLIFDHPYHLTKEGRKKRTQFLTKDIQKGFTQK</sequence>
<evidence type="ECO:0000313" key="1">
    <source>
        <dbReference type="EMBL" id="MBC8755135.1"/>
    </source>
</evidence>